<dbReference type="EMBL" id="WTXG01000009">
    <property type="protein sequence ID" value="KAI0303473.1"/>
    <property type="molecule type" value="Genomic_DNA"/>
</dbReference>
<dbReference type="AlphaFoldDB" id="A0AAD4M6U5"/>
<dbReference type="Proteomes" id="UP001203297">
    <property type="component" value="Unassembled WGS sequence"/>
</dbReference>
<keyword evidence="2" id="KW-1185">Reference proteome</keyword>
<protein>
    <submittedName>
        <fullName evidence="1">Uncharacterized protein</fullName>
    </submittedName>
</protein>
<evidence type="ECO:0000313" key="1">
    <source>
        <dbReference type="EMBL" id="KAI0303473.1"/>
    </source>
</evidence>
<gene>
    <name evidence="1" type="ORF">B0F90DRAFT_1376604</name>
</gene>
<evidence type="ECO:0000313" key="2">
    <source>
        <dbReference type="Proteomes" id="UP001203297"/>
    </source>
</evidence>
<name>A0AAD4M6U5_9AGAM</name>
<proteinExistence type="predicted"/>
<sequence length="412" mass="45884">MLSTLLRRPFAELYSTHPGTSLRLSAAIFTTIIHDRIVPSWKARDSQDRDNWEQLAVVLLAGVQDHVEAHDEDRVKVMVAKAFYSILCNAFFSVSFPIPLTSYSVPLRVSVYSILSMTADGCIENKSKLRDGEILGGAMLGRIITLTNGRDHPRHVADHLNLVVVDYLALEQLLLLLAYLLPPTESRVTGHAERLGFLRDCFGDTTQRGKELIELLKFVISPDWEITSDKIVDILARDISVTQPFVMKRFVLSGLSNLRLSPALRFYLDKTSILFNCEDEEDGKIEGMHVPYDSMRYVDISSSGSVTAELLSPPLCHQPLQIVSSEAAILMTIVLSLPDVGRFVKTLRIRGMTSRVQFNGGPIPKAAERTSVNISPTRLEFEGSQSVASYQSKVKVVEEGGRLYNLFPFAAT</sequence>
<organism evidence="1 2">
    <name type="scientific">Multifurca ochricompacta</name>
    <dbReference type="NCBI Taxonomy" id="376703"/>
    <lineage>
        <taxon>Eukaryota</taxon>
        <taxon>Fungi</taxon>
        <taxon>Dikarya</taxon>
        <taxon>Basidiomycota</taxon>
        <taxon>Agaricomycotina</taxon>
        <taxon>Agaricomycetes</taxon>
        <taxon>Russulales</taxon>
        <taxon>Russulaceae</taxon>
        <taxon>Multifurca</taxon>
    </lineage>
</organism>
<accession>A0AAD4M6U5</accession>
<comment type="caution">
    <text evidence="1">The sequence shown here is derived from an EMBL/GenBank/DDBJ whole genome shotgun (WGS) entry which is preliminary data.</text>
</comment>
<reference evidence="1" key="1">
    <citation type="journal article" date="2022" name="New Phytol.">
        <title>Evolutionary transition to the ectomycorrhizal habit in the genomes of a hyperdiverse lineage of mushroom-forming fungi.</title>
        <authorList>
            <person name="Looney B."/>
            <person name="Miyauchi S."/>
            <person name="Morin E."/>
            <person name="Drula E."/>
            <person name="Courty P.E."/>
            <person name="Kohler A."/>
            <person name="Kuo A."/>
            <person name="LaButti K."/>
            <person name="Pangilinan J."/>
            <person name="Lipzen A."/>
            <person name="Riley R."/>
            <person name="Andreopoulos W."/>
            <person name="He G."/>
            <person name="Johnson J."/>
            <person name="Nolan M."/>
            <person name="Tritt A."/>
            <person name="Barry K.W."/>
            <person name="Grigoriev I.V."/>
            <person name="Nagy L.G."/>
            <person name="Hibbett D."/>
            <person name="Henrissat B."/>
            <person name="Matheny P.B."/>
            <person name="Labbe J."/>
            <person name="Martin F.M."/>
        </authorList>
    </citation>
    <scope>NUCLEOTIDE SEQUENCE</scope>
    <source>
        <strain evidence="1">BPL690</strain>
    </source>
</reference>